<dbReference type="EMBL" id="JAFLWD010000032">
    <property type="protein sequence ID" value="MBO0441177.1"/>
    <property type="molecule type" value="Genomic_DNA"/>
</dbReference>
<accession>A0ABS3H0Y8</accession>
<dbReference type="InterPro" id="IPR046776">
    <property type="entry name" value="Pectate_lyase_5"/>
</dbReference>
<dbReference type="RefSeq" id="WP_207113192.1">
    <property type="nucleotide sequence ID" value="NZ_JAFLWD010000032.1"/>
</dbReference>
<dbReference type="Pfam" id="PF20585">
    <property type="entry name" value="Pectate_lyase_5"/>
    <property type="match status" value="1"/>
</dbReference>
<keyword evidence="3" id="KW-1185">Reference proteome</keyword>
<evidence type="ECO:0000313" key="2">
    <source>
        <dbReference type="EMBL" id="MBO0441177.1"/>
    </source>
</evidence>
<proteinExistence type="predicted"/>
<evidence type="ECO:0000256" key="1">
    <source>
        <dbReference type="SAM" id="SignalP"/>
    </source>
</evidence>
<reference evidence="2 3" key="1">
    <citation type="submission" date="2021-03" db="EMBL/GenBank/DDBJ databases">
        <title>Enterococcal diversity collection.</title>
        <authorList>
            <person name="Gilmore M.S."/>
            <person name="Schwartzman J."/>
            <person name="Van Tyne D."/>
            <person name="Martin M."/>
            <person name="Earl A.M."/>
            <person name="Manson A.L."/>
            <person name="Straub T."/>
            <person name="Salamzade R."/>
            <person name="Saavedra J."/>
            <person name="Lebreton F."/>
            <person name="Prichula J."/>
            <person name="Schaufler K."/>
            <person name="Gaca A."/>
            <person name="Sgardioli B."/>
            <person name="Wagenaar J."/>
            <person name="Strong T."/>
        </authorList>
    </citation>
    <scope>NUCLEOTIDE SEQUENCE [LARGE SCALE GENOMIC DNA]</scope>
    <source>
        <strain evidence="2 3">DIV0869a</strain>
    </source>
</reference>
<keyword evidence="1" id="KW-0732">Signal</keyword>
<feature type="signal peptide" evidence="1">
    <location>
        <begin position="1"/>
        <end position="31"/>
    </location>
</feature>
<protein>
    <submittedName>
        <fullName evidence="2">Uncharacterized protein</fullName>
    </submittedName>
</protein>
<feature type="chain" id="PRO_5045128333" evidence="1">
    <location>
        <begin position="32"/>
        <end position="425"/>
    </location>
</feature>
<sequence>MKNISLKSTVTKAVVLGALIAPSVLPLAAHANEDSSVVATSNEKQVSTFEELKAALADASVSAIEVTGDITFPKAIIGVPIRDVKVYSTTEAKINLGKFYVHGKVSSKERATFTLEGVAVEGNRKLGTFFKGSNGWDFVSKNNTFNGETLVQLDNGTLTFEGTNTIDAEDEIGWVAHVVFKEESKLDGIAANSIHDRSAFKFKGTYANGWQGTAIVETGAVVSLNVKNKARSAFNGKINQIDLQSGSIVSISTEGTGLAFDKSLQHKQAPVLNIGENAMFEVHSKGSAKGIKPALDFAQPGTQMNVAKGANVAITGEASRGAISANAASFNVDCAAYFELGNTTIGAPIFSTKKNEGTATFAFQNQLYAEGYSDYNTLFNDWGVKSATVNINNGATTSVESENDDFNANFNVQNFGKIILTSSSN</sequence>
<dbReference type="Proteomes" id="UP000664632">
    <property type="component" value="Unassembled WGS sequence"/>
</dbReference>
<organism evidence="2 3">
    <name type="scientific">Candidatus Enterococcus ikei</name>
    <dbReference type="NCBI Taxonomy" id="2815326"/>
    <lineage>
        <taxon>Bacteria</taxon>
        <taxon>Bacillati</taxon>
        <taxon>Bacillota</taxon>
        <taxon>Bacilli</taxon>
        <taxon>Lactobacillales</taxon>
        <taxon>Enterococcaceae</taxon>
        <taxon>Enterococcus</taxon>
    </lineage>
</organism>
<name>A0ABS3H0Y8_9ENTE</name>
<comment type="caution">
    <text evidence="2">The sequence shown here is derived from an EMBL/GenBank/DDBJ whole genome shotgun (WGS) entry which is preliminary data.</text>
</comment>
<gene>
    <name evidence="2" type="ORF">JZO69_12460</name>
</gene>
<evidence type="ECO:0000313" key="3">
    <source>
        <dbReference type="Proteomes" id="UP000664632"/>
    </source>
</evidence>